<accession>A0AAN5CUF5</accession>
<dbReference type="PANTHER" id="PTHR22891">
    <property type="entry name" value="EUKARYOTIC TRANSLATION INITIATION FACTOR 2C"/>
    <property type="match status" value="1"/>
</dbReference>
<feature type="non-terminal residue" evidence="3">
    <location>
        <position position="359"/>
    </location>
</feature>
<organism evidence="3 4">
    <name type="scientific">Pristionchus mayeri</name>
    <dbReference type="NCBI Taxonomy" id="1317129"/>
    <lineage>
        <taxon>Eukaryota</taxon>
        <taxon>Metazoa</taxon>
        <taxon>Ecdysozoa</taxon>
        <taxon>Nematoda</taxon>
        <taxon>Chromadorea</taxon>
        <taxon>Rhabditida</taxon>
        <taxon>Rhabditina</taxon>
        <taxon>Diplogasteromorpha</taxon>
        <taxon>Diplogasteroidea</taxon>
        <taxon>Neodiplogasteridae</taxon>
        <taxon>Pristionchus</taxon>
    </lineage>
</organism>
<evidence type="ECO:0000313" key="4">
    <source>
        <dbReference type="Proteomes" id="UP001328107"/>
    </source>
</evidence>
<feature type="domain" description="PAZ" evidence="2">
    <location>
        <begin position="291"/>
        <end position="359"/>
    </location>
</feature>
<evidence type="ECO:0000259" key="2">
    <source>
        <dbReference type="PROSITE" id="PS50821"/>
    </source>
</evidence>
<dbReference type="GO" id="GO:0003723">
    <property type="term" value="F:RNA binding"/>
    <property type="evidence" value="ECO:0007669"/>
    <property type="project" value="InterPro"/>
</dbReference>
<dbReference type="SUPFAM" id="SSF101690">
    <property type="entry name" value="PAZ domain"/>
    <property type="match status" value="1"/>
</dbReference>
<dbReference type="InterPro" id="IPR003100">
    <property type="entry name" value="PAZ_dom"/>
</dbReference>
<gene>
    <name evidence="3" type="ORF">PMAYCL1PPCAC_21306</name>
</gene>
<feature type="region of interest" description="Disordered" evidence="1">
    <location>
        <begin position="164"/>
        <end position="189"/>
    </location>
</feature>
<sequence length="359" mass="40231">PLPHPCTMAERCASQLSRLSLKPSFIEKHAPGTLGTQIKVASNITPITLEKNVDYYQYEIKMFAVFERADGGEGLHEFSMPTRDDHTEQERKAACTSILVELTKTEPETFPEGNLIYDRVSQLFSTRRLPRITRQEATFTLSSAVQTMCKDASCVRVAIKAAEGEKERGKAEEREGQPHVSSNEISTNAGGGNKSLLQVLDLITSQNAFFNPKDFITYGNGAIYLMNPRDYGFVEREAPPIGKDKYTGIGLSKGVKLVQGPNNNTVPALVLDVKKTAFHLDNFNLAKKIYAMYKYLPSVSVLTRELQDIRCILTHRKDKRISIIIGGFTKGPVKEAKFRDRNGQPRLVVEYYETKYGLK</sequence>
<reference evidence="4" key="1">
    <citation type="submission" date="2022-10" db="EMBL/GenBank/DDBJ databases">
        <title>Genome assembly of Pristionchus species.</title>
        <authorList>
            <person name="Yoshida K."/>
            <person name="Sommer R.J."/>
        </authorList>
    </citation>
    <scope>NUCLEOTIDE SEQUENCE [LARGE SCALE GENOMIC DNA]</scope>
    <source>
        <strain evidence="4">RS5460</strain>
    </source>
</reference>
<dbReference type="Gene3D" id="2.170.260.10">
    <property type="entry name" value="paz domain"/>
    <property type="match status" value="1"/>
</dbReference>
<feature type="compositionally biased region" description="Polar residues" evidence="1">
    <location>
        <begin position="179"/>
        <end position="188"/>
    </location>
</feature>
<protein>
    <recommendedName>
        <fullName evidence="2">PAZ domain-containing protein</fullName>
    </recommendedName>
</protein>
<name>A0AAN5CUF5_9BILA</name>
<proteinExistence type="predicted"/>
<evidence type="ECO:0000313" key="3">
    <source>
        <dbReference type="EMBL" id="GMR51111.1"/>
    </source>
</evidence>
<dbReference type="Proteomes" id="UP001328107">
    <property type="component" value="Unassembled WGS sequence"/>
</dbReference>
<dbReference type="PROSITE" id="PS50821">
    <property type="entry name" value="PAZ"/>
    <property type="match status" value="1"/>
</dbReference>
<evidence type="ECO:0000256" key="1">
    <source>
        <dbReference type="SAM" id="MobiDB-lite"/>
    </source>
</evidence>
<feature type="non-terminal residue" evidence="3">
    <location>
        <position position="1"/>
    </location>
</feature>
<dbReference type="EMBL" id="BTRK01000005">
    <property type="protein sequence ID" value="GMR51111.1"/>
    <property type="molecule type" value="Genomic_DNA"/>
</dbReference>
<keyword evidence="4" id="KW-1185">Reference proteome</keyword>
<dbReference type="InterPro" id="IPR036085">
    <property type="entry name" value="PAZ_dom_sf"/>
</dbReference>
<comment type="caution">
    <text evidence="3">The sequence shown here is derived from an EMBL/GenBank/DDBJ whole genome shotgun (WGS) entry which is preliminary data.</text>
</comment>
<dbReference type="AlphaFoldDB" id="A0AAN5CUF5"/>
<feature type="compositionally biased region" description="Basic and acidic residues" evidence="1">
    <location>
        <begin position="164"/>
        <end position="177"/>
    </location>
</feature>